<dbReference type="EMBL" id="CP058579">
    <property type="protein sequence ID" value="QLG62196.1"/>
    <property type="molecule type" value="Genomic_DNA"/>
</dbReference>
<name>A0A7D5QA06_9EURY</name>
<dbReference type="GeneID" id="56037956"/>
<dbReference type="OrthoDB" id="359297at2157"/>
<accession>A0A7D5QA06</accession>
<keyword evidence="2" id="KW-1185">Reference proteome</keyword>
<dbReference type="AlphaFoldDB" id="A0A7D5QA06"/>
<organism evidence="1 2">
    <name type="scientific">Halorarum salinum</name>
    <dbReference type="NCBI Taxonomy" id="2743089"/>
    <lineage>
        <taxon>Archaea</taxon>
        <taxon>Methanobacteriati</taxon>
        <taxon>Methanobacteriota</taxon>
        <taxon>Stenosarchaea group</taxon>
        <taxon>Halobacteria</taxon>
        <taxon>Halobacteriales</taxon>
        <taxon>Haloferacaceae</taxon>
        <taxon>Halorarum</taxon>
    </lineage>
</organism>
<dbReference type="RefSeq" id="WP_179268781.1">
    <property type="nucleotide sequence ID" value="NZ_CP058579.1"/>
</dbReference>
<evidence type="ECO:0000313" key="2">
    <source>
        <dbReference type="Proteomes" id="UP000509626"/>
    </source>
</evidence>
<dbReference type="Proteomes" id="UP000509626">
    <property type="component" value="Chromosome"/>
</dbReference>
<dbReference type="KEGG" id="halu:HUG12_10815"/>
<reference evidence="1 2" key="1">
    <citation type="submission" date="2020-06" db="EMBL/GenBank/DDBJ databases">
        <title>NJ-3-1, isolated from saline soil.</title>
        <authorList>
            <person name="Cui H.L."/>
            <person name="Shi X."/>
        </authorList>
    </citation>
    <scope>NUCLEOTIDE SEQUENCE [LARGE SCALE GENOMIC DNA]</scope>
    <source>
        <strain evidence="1 2">NJ-3-1</strain>
    </source>
</reference>
<proteinExistence type="predicted"/>
<gene>
    <name evidence="1" type="ORF">HUG12_10815</name>
</gene>
<evidence type="ECO:0000313" key="1">
    <source>
        <dbReference type="EMBL" id="QLG62196.1"/>
    </source>
</evidence>
<protein>
    <submittedName>
        <fullName evidence="1">Uncharacterized protein</fullName>
    </submittedName>
</protein>
<sequence>MSESDTINRRPETAAHDAHSMLEVVQDPELLKARLEGATAPGLDETRQLTGEKNRHTVGENMRRAFGFRCWSNVLADLERMDHPAIEGGSHPIIHHPRAFLDHLVHLDDLDKLRIEHDDLTDLPRERRALFRWLAERPDVVQDLRIGGTDWGAFGPKGSGKSTMAIALAVIRNLEVNPDAVVWRGSSARAEWLPLRAWTRLCLPADLEVEALLEPPSDDMDAIPVDLERMVHEVVRYSSIRELNHEVLREGMFHVVYPDPRFRGATQAFREADEIQEVGHTSAWDVAADEELGPEDVTPSEMWWFAYVVDKIDNGPPIWVSLLADEIGNWMPEHASNDYHRLHDRISAVRDKYVDARRNKFSLYGIGHDPEDLHNLMRKKQRWRITLAGADNPTGKTVGMGDAPMARNYTQGMRLGQALSWNSQNFAEFSWSDVPAEFKVPGQLHIRFPEVQEVLGA</sequence>